<dbReference type="PROSITE" id="PS50893">
    <property type="entry name" value="ABC_TRANSPORTER_2"/>
    <property type="match status" value="1"/>
</dbReference>
<dbReference type="InterPro" id="IPR032823">
    <property type="entry name" value="BCA_ABC_TP_C"/>
</dbReference>
<dbReference type="InterPro" id="IPR051120">
    <property type="entry name" value="ABC_AA/LPS_Transport"/>
</dbReference>
<dbReference type="Gene3D" id="3.40.50.300">
    <property type="entry name" value="P-loop containing nucleotide triphosphate hydrolases"/>
    <property type="match status" value="1"/>
</dbReference>
<reference evidence="6" key="1">
    <citation type="journal article" date="2019" name="Int. J. Syst. Evol. Microbiol.">
        <title>The Global Catalogue of Microorganisms (GCM) 10K type strain sequencing project: providing services to taxonomists for standard genome sequencing and annotation.</title>
        <authorList>
            <consortium name="The Broad Institute Genomics Platform"/>
            <consortium name="The Broad Institute Genome Sequencing Center for Infectious Disease"/>
            <person name="Wu L."/>
            <person name="Ma J."/>
        </authorList>
    </citation>
    <scope>NUCLEOTIDE SEQUENCE [LARGE SCALE GENOMIC DNA]</scope>
    <source>
        <strain evidence="6">KCTC 42964</strain>
    </source>
</reference>
<dbReference type="InterPro" id="IPR003593">
    <property type="entry name" value="AAA+_ATPase"/>
</dbReference>
<dbReference type="CDD" id="cd03219">
    <property type="entry name" value="ABC_Mj1267_LivG_branched"/>
    <property type="match status" value="1"/>
</dbReference>
<gene>
    <name evidence="5" type="ORF">ACFOGJ_01935</name>
</gene>
<dbReference type="RefSeq" id="WP_379897716.1">
    <property type="nucleotide sequence ID" value="NZ_JBHRTR010000005.1"/>
</dbReference>
<evidence type="ECO:0000256" key="1">
    <source>
        <dbReference type="ARBA" id="ARBA00022448"/>
    </source>
</evidence>
<evidence type="ECO:0000256" key="2">
    <source>
        <dbReference type="ARBA" id="ARBA00022741"/>
    </source>
</evidence>
<proteinExistence type="predicted"/>
<evidence type="ECO:0000313" key="6">
    <source>
        <dbReference type="Proteomes" id="UP001595528"/>
    </source>
</evidence>
<dbReference type="PANTHER" id="PTHR45772">
    <property type="entry name" value="CONSERVED COMPONENT OF ABC TRANSPORTER FOR NATURAL AMINO ACIDS-RELATED"/>
    <property type="match status" value="1"/>
</dbReference>
<sequence length="250" mass="26676">MGDGTILIDVDGVSKSFGDLRAVDQVSFQVAEGQIFGIAGPNGSGKSTLFNIVTGIPFRPDSGKVRFAGREIQGLRGHEIAQAGLARTFQRETSFDSLSVFENALLGVTYGLGQRGAAARRDAVAEALAFTGFSDADFDLPAAALSVYQRKCLMLASALAMQPRMLLLDEPASSLTRPEIETTITLIRQIAARGVTILLIEHVLALLLTLSEHLLVLNQGQILAEGTPDEVVKNPLVIEAYLGRRKQAAA</sequence>
<name>A0ABV7KUJ9_9PROT</name>
<dbReference type="PANTHER" id="PTHR45772:SF9">
    <property type="entry name" value="CONSERVED COMPONENT OF ABC TRANSPORTER FOR NATURAL AMINO ACIDS"/>
    <property type="match status" value="1"/>
</dbReference>
<accession>A0ABV7KUJ9</accession>
<feature type="domain" description="ABC transporter" evidence="4">
    <location>
        <begin position="8"/>
        <end position="244"/>
    </location>
</feature>
<evidence type="ECO:0000256" key="3">
    <source>
        <dbReference type="ARBA" id="ARBA00022840"/>
    </source>
</evidence>
<comment type="caution">
    <text evidence="5">The sequence shown here is derived from an EMBL/GenBank/DDBJ whole genome shotgun (WGS) entry which is preliminary data.</text>
</comment>
<dbReference type="GO" id="GO:0005524">
    <property type="term" value="F:ATP binding"/>
    <property type="evidence" value="ECO:0007669"/>
    <property type="project" value="UniProtKB-KW"/>
</dbReference>
<keyword evidence="1" id="KW-0813">Transport</keyword>
<evidence type="ECO:0000313" key="5">
    <source>
        <dbReference type="EMBL" id="MFC3225972.1"/>
    </source>
</evidence>
<organism evidence="5 6">
    <name type="scientific">Marinibaculum pumilum</name>
    <dbReference type="NCBI Taxonomy" id="1766165"/>
    <lineage>
        <taxon>Bacteria</taxon>
        <taxon>Pseudomonadati</taxon>
        <taxon>Pseudomonadota</taxon>
        <taxon>Alphaproteobacteria</taxon>
        <taxon>Rhodospirillales</taxon>
        <taxon>Rhodospirillaceae</taxon>
        <taxon>Marinibaculum</taxon>
    </lineage>
</organism>
<keyword evidence="6" id="KW-1185">Reference proteome</keyword>
<dbReference type="SMART" id="SM00382">
    <property type="entry name" value="AAA"/>
    <property type="match status" value="1"/>
</dbReference>
<protein>
    <submittedName>
        <fullName evidence="5">ABC transporter ATP-binding protein</fullName>
    </submittedName>
</protein>
<dbReference type="InterPro" id="IPR027417">
    <property type="entry name" value="P-loop_NTPase"/>
</dbReference>
<keyword evidence="2" id="KW-0547">Nucleotide-binding</keyword>
<dbReference type="InterPro" id="IPR003439">
    <property type="entry name" value="ABC_transporter-like_ATP-bd"/>
</dbReference>
<dbReference type="Pfam" id="PF12399">
    <property type="entry name" value="BCA_ABC_TP_C"/>
    <property type="match status" value="1"/>
</dbReference>
<dbReference type="Pfam" id="PF00005">
    <property type="entry name" value="ABC_tran"/>
    <property type="match status" value="1"/>
</dbReference>
<dbReference type="Proteomes" id="UP001595528">
    <property type="component" value="Unassembled WGS sequence"/>
</dbReference>
<keyword evidence="3 5" id="KW-0067">ATP-binding</keyword>
<evidence type="ECO:0000259" key="4">
    <source>
        <dbReference type="PROSITE" id="PS50893"/>
    </source>
</evidence>
<dbReference type="SUPFAM" id="SSF52540">
    <property type="entry name" value="P-loop containing nucleoside triphosphate hydrolases"/>
    <property type="match status" value="1"/>
</dbReference>
<dbReference type="EMBL" id="JBHRTR010000005">
    <property type="protein sequence ID" value="MFC3225972.1"/>
    <property type="molecule type" value="Genomic_DNA"/>
</dbReference>